<dbReference type="Proteomes" id="UP000283738">
    <property type="component" value="Unassembled WGS sequence"/>
</dbReference>
<dbReference type="EMBL" id="QRTF01000021">
    <property type="protein sequence ID" value="RGQ48164.1"/>
    <property type="molecule type" value="Genomic_DNA"/>
</dbReference>
<dbReference type="RefSeq" id="WP_118110547.1">
    <property type="nucleotide sequence ID" value="NZ_QRTF01000021.1"/>
</dbReference>
<comment type="caution">
    <text evidence="2">The sequence shown here is derived from an EMBL/GenBank/DDBJ whole genome shotgun (WGS) entry which is preliminary data.</text>
</comment>
<keyword evidence="1" id="KW-0812">Transmembrane</keyword>
<keyword evidence="1" id="KW-0472">Membrane</keyword>
<accession>A0A412B639</accession>
<gene>
    <name evidence="2" type="ORF">DWY96_10240</name>
</gene>
<protein>
    <recommendedName>
        <fullName evidence="4">Capsular polysaccharide biosynthesis protein</fullName>
    </recommendedName>
</protein>
<evidence type="ECO:0008006" key="4">
    <source>
        <dbReference type="Google" id="ProtNLM"/>
    </source>
</evidence>
<evidence type="ECO:0000256" key="1">
    <source>
        <dbReference type="SAM" id="Phobius"/>
    </source>
</evidence>
<proteinExistence type="predicted"/>
<evidence type="ECO:0000313" key="3">
    <source>
        <dbReference type="Proteomes" id="UP000283738"/>
    </source>
</evidence>
<organism evidence="2 3">
    <name type="scientific">Roseburia inulinivorans</name>
    <dbReference type="NCBI Taxonomy" id="360807"/>
    <lineage>
        <taxon>Bacteria</taxon>
        <taxon>Bacillati</taxon>
        <taxon>Bacillota</taxon>
        <taxon>Clostridia</taxon>
        <taxon>Lachnospirales</taxon>
        <taxon>Lachnospiraceae</taxon>
        <taxon>Roseburia</taxon>
    </lineage>
</organism>
<sequence length="480" mass="54724">MIFYEESESLIPERKLVLGDIVWYVLKKWRVLLVFILLFAVLLGGVKYRQDYKIANTPVVTQSLLDVKNSLSKDDLLLVEQLVILNNRIDYRNEYRSNSIMMNIDPFDEKTVTLQYFIDNENDEKSSDLIFAYRNYVLNGKLGKDVVENLNLDTKPEYITELFQFESSDESSFSVVIRHSDEDECTAIADEVKNLLNQYKTIVESKVGEHQLNILSDDKSTVVDDELDQIQRDDQTYVESLKISLSGLRSSLTDTTTTVLNNWDEILRLEAEGDEKAEQEENQVAQPTHALVSIDGKYVLMGGLIGFFFATALLVLIYILSGKLRNKEELNDLQVINLGSVSLKKYRKGLGGCVDKMLDRAKRVGCKMLSKEQQILYLVSNIQLACERASIHKVCIVSTEKCDNEELLNILKSELEKVSIELIYCSDVNYSSEALVSLSQCGNAIIMEEQQKSYYKEIRNEIGLCKENKINILGSILVEN</sequence>
<evidence type="ECO:0000313" key="2">
    <source>
        <dbReference type="EMBL" id="RGQ48164.1"/>
    </source>
</evidence>
<name>A0A412B639_9FIRM</name>
<reference evidence="2 3" key="1">
    <citation type="submission" date="2018-08" db="EMBL/GenBank/DDBJ databases">
        <title>A genome reference for cultivated species of the human gut microbiota.</title>
        <authorList>
            <person name="Zou Y."/>
            <person name="Xue W."/>
            <person name="Luo G."/>
        </authorList>
    </citation>
    <scope>NUCLEOTIDE SEQUENCE [LARGE SCALE GENOMIC DNA]</scope>
    <source>
        <strain evidence="2 3">AF28-15</strain>
    </source>
</reference>
<feature type="transmembrane region" description="Helical" evidence="1">
    <location>
        <begin position="29"/>
        <end position="46"/>
    </location>
</feature>
<feature type="transmembrane region" description="Helical" evidence="1">
    <location>
        <begin position="298"/>
        <end position="320"/>
    </location>
</feature>
<dbReference type="AlphaFoldDB" id="A0A412B639"/>
<keyword evidence="1" id="KW-1133">Transmembrane helix</keyword>